<dbReference type="EMBL" id="CP033230">
    <property type="protein sequence ID" value="AYO78905.1"/>
    <property type="molecule type" value="Genomic_DNA"/>
</dbReference>
<evidence type="ECO:0000313" key="2">
    <source>
        <dbReference type="Proteomes" id="UP000280708"/>
    </source>
</evidence>
<organism evidence="1 2">
    <name type="scientific">Sphingobium yanoikuyae</name>
    <name type="common">Sphingomonas yanoikuyae</name>
    <dbReference type="NCBI Taxonomy" id="13690"/>
    <lineage>
        <taxon>Bacteria</taxon>
        <taxon>Pseudomonadati</taxon>
        <taxon>Pseudomonadota</taxon>
        <taxon>Alphaproteobacteria</taxon>
        <taxon>Sphingomonadales</taxon>
        <taxon>Sphingomonadaceae</taxon>
        <taxon>Sphingobium</taxon>
    </lineage>
</organism>
<dbReference type="NCBIfam" id="NF033832">
    <property type="entry name" value="sce7726_fam"/>
    <property type="match status" value="1"/>
</dbReference>
<proteinExistence type="predicted"/>
<accession>A0A3G2UVD9</accession>
<name>A0A3G2UVD9_SPHYA</name>
<gene>
    <name evidence="1" type="ORF">EBF16_19650</name>
</gene>
<protein>
    <recommendedName>
        <fullName evidence="3">Sce7726 family protein</fullName>
    </recommendedName>
</protein>
<reference evidence="1 2" key="1">
    <citation type="submission" date="2018-10" db="EMBL/GenBank/DDBJ databases">
        <title>Characterization and genome analysis of a novel bacterium Sphingobium yanoikuyae SJTF8 capable of degrading PAHs.</title>
        <authorList>
            <person name="Yin C."/>
            <person name="Xiong W."/>
            <person name="Liang R."/>
        </authorList>
    </citation>
    <scope>NUCLEOTIDE SEQUENCE [LARGE SCALE GENOMIC DNA]</scope>
    <source>
        <strain evidence="1 2">SJTF8</strain>
    </source>
</reference>
<dbReference type="RefSeq" id="WP_122129899.1">
    <property type="nucleotide sequence ID" value="NZ_CP033230.1"/>
</dbReference>
<dbReference type="AlphaFoldDB" id="A0A3G2UVD9"/>
<evidence type="ECO:0008006" key="3">
    <source>
        <dbReference type="Google" id="ProtNLM"/>
    </source>
</evidence>
<sequence length="295" mass="32385">MTSPVTELSALDRLFSSAVFQEMARKGRSPLFSRLMYQAGVAERCGKDATVGSAFDTAFARLKTAGSRNEYVYRAAVTKNVLLGKHSLRTASMLNEVRAGDCKADLVILNGTASVYEIKSERDSLARLVNQVANYKRVFATVNVIVGEDHVEGVQRVLDQDVGILMLSRRYRISQVREAVDAPERTCPATIFETLRSAEAVAVLKSLGIAAPDVPNTRRHAVLRALFAELAPADVHREMVRTLKRTRSLVPLAELVARLPVSLQAAALSIPVRRGDHDRVVSAVETPLEMAMEWA</sequence>
<dbReference type="InterPro" id="IPR047729">
    <property type="entry name" value="Sce7726-like"/>
</dbReference>
<evidence type="ECO:0000313" key="1">
    <source>
        <dbReference type="EMBL" id="AYO78905.1"/>
    </source>
</evidence>
<dbReference type="Proteomes" id="UP000280708">
    <property type="component" value="Chromosome"/>
</dbReference>